<reference evidence="2 3" key="1">
    <citation type="journal article" date="2015" name="J. Microbiol.">
        <title>Sphingosinicella ginsenosidimutans sp. nov., with ginsenoside converting activity.</title>
        <authorList>
            <person name="Kim J.K."/>
            <person name="Kang M.S."/>
            <person name="Park S.C."/>
            <person name="Kim K.M."/>
            <person name="Choi K."/>
            <person name="Yoon M.H."/>
            <person name="Im W.T."/>
        </authorList>
    </citation>
    <scope>NUCLEOTIDE SEQUENCE [LARGE SCALE GENOMIC DNA]</scope>
    <source>
        <strain evidence="2 3">BS-11</strain>
    </source>
</reference>
<protein>
    <submittedName>
        <fullName evidence="2">Uncharacterized protein</fullName>
    </submittedName>
</protein>
<dbReference type="EMBL" id="VOQQ01000001">
    <property type="protein sequence ID" value="TXC63016.1"/>
    <property type="molecule type" value="Genomic_DNA"/>
</dbReference>
<evidence type="ECO:0000256" key="1">
    <source>
        <dbReference type="SAM" id="MobiDB-lite"/>
    </source>
</evidence>
<name>A0A5C6TS02_9SPHN</name>
<evidence type="ECO:0000313" key="3">
    <source>
        <dbReference type="Proteomes" id="UP000321249"/>
    </source>
</evidence>
<feature type="region of interest" description="Disordered" evidence="1">
    <location>
        <begin position="1"/>
        <end position="57"/>
    </location>
</feature>
<dbReference type="OrthoDB" id="7510785at2"/>
<dbReference type="AlphaFoldDB" id="A0A5C6TS02"/>
<evidence type="ECO:0000313" key="2">
    <source>
        <dbReference type="EMBL" id="TXC63016.1"/>
    </source>
</evidence>
<dbReference type="RefSeq" id="WP_147042417.1">
    <property type="nucleotide sequence ID" value="NZ_BAABIR010000002.1"/>
</dbReference>
<sequence>MNFLSRHPDKNAPHPRGFPTGAVESLPGRFRASPIAAPDEGPAVESWENEGGQFPAPHGVAITPTDVSLAADEAPTSRDALVAMRAKFAADFADGLMGQRYNTFEHRSRILRQMAQAEGLRDAKARPR</sequence>
<proteinExistence type="predicted"/>
<gene>
    <name evidence="2" type="ORF">FRZ32_04640</name>
</gene>
<keyword evidence="3" id="KW-1185">Reference proteome</keyword>
<feature type="compositionally biased region" description="Basic and acidic residues" evidence="1">
    <location>
        <begin position="1"/>
        <end position="12"/>
    </location>
</feature>
<comment type="caution">
    <text evidence="2">The sequence shown here is derived from an EMBL/GenBank/DDBJ whole genome shotgun (WGS) entry which is preliminary data.</text>
</comment>
<dbReference type="Proteomes" id="UP000321249">
    <property type="component" value="Unassembled WGS sequence"/>
</dbReference>
<organism evidence="2 3">
    <name type="scientific">Allosphingosinicella ginsenosidimutans</name>
    <dbReference type="NCBI Taxonomy" id="1176539"/>
    <lineage>
        <taxon>Bacteria</taxon>
        <taxon>Pseudomonadati</taxon>
        <taxon>Pseudomonadota</taxon>
        <taxon>Alphaproteobacteria</taxon>
        <taxon>Sphingomonadales</taxon>
        <taxon>Sphingomonadaceae</taxon>
        <taxon>Allosphingosinicella</taxon>
    </lineage>
</organism>
<accession>A0A5C6TS02</accession>